<dbReference type="PANTHER" id="PTHR30055">
    <property type="entry name" value="HTH-TYPE TRANSCRIPTIONAL REGULATOR RUTR"/>
    <property type="match status" value="1"/>
</dbReference>
<accession>A0ABT1K674</accession>
<protein>
    <submittedName>
        <fullName evidence="6">AcrR family transcriptional regulator</fullName>
    </submittedName>
</protein>
<keyword evidence="1" id="KW-0805">Transcription regulation</keyword>
<organism evidence="6 7">
    <name type="scientific">Nonomuraea roseoviolacea subsp. carminata</name>
    <dbReference type="NCBI Taxonomy" id="160689"/>
    <lineage>
        <taxon>Bacteria</taxon>
        <taxon>Bacillati</taxon>
        <taxon>Actinomycetota</taxon>
        <taxon>Actinomycetes</taxon>
        <taxon>Streptosporangiales</taxon>
        <taxon>Streptosporangiaceae</taxon>
        <taxon>Nonomuraea</taxon>
    </lineage>
</organism>
<evidence type="ECO:0000313" key="7">
    <source>
        <dbReference type="Proteomes" id="UP001320766"/>
    </source>
</evidence>
<feature type="domain" description="HTH tetR-type" evidence="5">
    <location>
        <begin position="4"/>
        <end position="64"/>
    </location>
</feature>
<dbReference type="SUPFAM" id="SSF48498">
    <property type="entry name" value="Tetracyclin repressor-like, C-terminal domain"/>
    <property type="match status" value="1"/>
</dbReference>
<feature type="DNA-binding region" description="H-T-H motif" evidence="4">
    <location>
        <begin position="27"/>
        <end position="46"/>
    </location>
</feature>
<reference evidence="6 7" key="1">
    <citation type="submission" date="2022-06" db="EMBL/GenBank/DDBJ databases">
        <title>Sequencing the genomes of 1000 actinobacteria strains.</title>
        <authorList>
            <person name="Klenk H.-P."/>
        </authorList>
    </citation>
    <scope>NUCLEOTIDE SEQUENCE [LARGE SCALE GENOMIC DNA]</scope>
    <source>
        <strain evidence="6 7">DSM 44170</strain>
    </source>
</reference>
<evidence type="ECO:0000256" key="2">
    <source>
        <dbReference type="ARBA" id="ARBA00023125"/>
    </source>
</evidence>
<dbReference type="PROSITE" id="PS50977">
    <property type="entry name" value="HTH_TETR_2"/>
    <property type="match status" value="1"/>
</dbReference>
<dbReference type="SUPFAM" id="SSF46689">
    <property type="entry name" value="Homeodomain-like"/>
    <property type="match status" value="1"/>
</dbReference>
<dbReference type="InterPro" id="IPR001647">
    <property type="entry name" value="HTH_TetR"/>
</dbReference>
<dbReference type="PRINTS" id="PR00455">
    <property type="entry name" value="HTHTETR"/>
</dbReference>
<dbReference type="Pfam" id="PF00440">
    <property type="entry name" value="TetR_N"/>
    <property type="match status" value="1"/>
</dbReference>
<evidence type="ECO:0000256" key="1">
    <source>
        <dbReference type="ARBA" id="ARBA00023015"/>
    </source>
</evidence>
<dbReference type="Gene3D" id="1.10.10.60">
    <property type="entry name" value="Homeodomain-like"/>
    <property type="match status" value="1"/>
</dbReference>
<dbReference type="Proteomes" id="UP001320766">
    <property type="component" value="Unassembled WGS sequence"/>
</dbReference>
<dbReference type="InterPro" id="IPR036271">
    <property type="entry name" value="Tet_transcr_reg_TetR-rel_C_sf"/>
</dbReference>
<dbReference type="EMBL" id="JAMZEC010000001">
    <property type="protein sequence ID" value="MCP2349500.1"/>
    <property type="molecule type" value="Genomic_DNA"/>
</dbReference>
<evidence type="ECO:0000256" key="3">
    <source>
        <dbReference type="ARBA" id="ARBA00023163"/>
    </source>
</evidence>
<keyword evidence="7" id="KW-1185">Reference proteome</keyword>
<dbReference type="InterPro" id="IPR050109">
    <property type="entry name" value="HTH-type_TetR-like_transc_reg"/>
</dbReference>
<evidence type="ECO:0000259" key="5">
    <source>
        <dbReference type="PROSITE" id="PS50977"/>
    </source>
</evidence>
<dbReference type="RefSeq" id="WP_253774108.1">
    <property type="nucleotide sequence ID" value="NZ_BAAAVE010000021.1"/>
</dbReference>
<evidence type="ECO:0000256" key="4">
    <source>
        <dbReference type="PROSITE-ProRule" id="PRU00335"/>
    </source>
</evidence>
<dbReference type="InterPro" id="IPR009057">
    <property type="entry name" value="Homeodomain-like_sf"/>
</dbReference>
<dbReference type="PANTHER" id="PTHR30055:SF238">
    <property type="entry name" value="MYCOFACTOCIN BIOSYNTHESIS TRANSCRIPTIONAL REGULATOR MFTR-RELATED"/>
    <property type="match status" value="1"/>
</dbReference>
<comment type="caution">
    <text evidence="6">The sequence shown here is derived from an EMBL/GenBank/DDBJ whole genome shotgun (WGS) entry which is preliminary data.</text>
</comment>
<evidence type="ECO:0000313" key="6">
    <source>
        <dbReference type="EMBL" id="MCP2349500.1"/>
    </source>
</evidence>
<sequence>MRQPTTRERILAAAARLLDEAGLAKVTTKEIARVAGFSEPTLYKHFRDKEDLLLAVLHDGLPHIDALSGLPERAGTGTVEGNLRDVAEQASGFFDRSIPVGSAIFAERDMLAKQRARLRAAGLGPQLAERIVAEYLRAEQRLGRVSAEVAPEAAAALLVGACFYRAFVRAYMGEGPGFTPDVVTALLHGLTPGPSAGDGDGRMDMSGLG</sequence>
<keyword evidence="2 4" id="KW-0238">DNA-binding</keyword>
<proteinExistence type="predicted"/>
<dbReference type="Gene3D" id="1.10.357.10">
    <property type="entry name" value="Tetracycline Repressor, domain 2"/>
    <property type="match status" value="1"/>
</dbReference>
<name>A0ABT1K674_9ACTN</name>
<gene>
    <name evidence="6" type="ORF">HD595_005622</name>
</gene>
<keyword evidence="3" id="KW-0804">Transcription</keyword>